<dbReference type="AlphaFoldDB" id="A0A0M8NYP0"/>
<keyword evidence="3" id="KW-1185">Reference proteome</keyword>
<proteinExistence type="predicted"/>
<name>A0A0M8NYP0_9EURO</name>
<dbReference type="Proteomes" id="UP000037696">
    <property type="component" value="Unassembled WGS sequence"/>
</dbReference>
<evidence type="ECO:0000313" key="3">
    <source>
        <dbReference type="Proteomes" id="UP000037696"/>
    </source>
</evidence>
<comment type="caution">
    <text evidence="2">The sequence shown here is derived from an EMBL/GenBank/DDBJ whole genome shotgun (WGS) entry which is preliminary data.</text>
</comment>
<organism evidence="2 3">
    <name type="scientific">Penicillium nordicum</name>
    <dbReference type="NCBI Taxonomy" id="229535"/>
    <lineage>
        <taxon>Eukaryota</taxon>
        <taxon>Fungi</taxon>
        <taxon>Dikarya</taxon>
        <taxon>Ascomycota</taxon>
        <taxon>Pezizomycotina</taxon>
        <taxon>Eurotiomycetes</taxon>
        <taxon>Eurotiomycetidae</taxon>
        <taxon>Eurotiales</taxon>
        <taxon>Aspergillaceae</taxon>
        <taxon>Penicillium</taxon>
    </lineage>
</organism>
<reference evidence="2 3" key="1">
    <citation type="submission" date="2015-08" db="EMBL/GenBank/DDBJ databases">
        <title>Genome sequencing of Penicillium nordicum.</title>
        <authorList>
            <person name="Nguyen H.D."/>
            <person name="Seifert K.A."/>
        </authorList>
    </citation>
    <scope>NUCLEOTIDE SEQUENCE [LARGE SCALE GENOMIC DNA]</scope>
    <source>
        <strain evidence="2 3">DAOMC 185683</strain>
    </source>
</reference>
<dbReference type="EMBL" id="LHQQ01000379">
    <property type="protein sequence ID" value="KOS36870.1"/>
    <property type="molecule type" value="Genomic_DNA"/>
</dbReference>
<keyword evidence="1" id="KW-0472">Membrane</keyword>
<protein>
    <submittedName>
        <fullName evidence="2">Uncharacterized protein</fullName>
    </submittedName>
</protein>
<evidence type="ECO:0000256" key="1">
    <source>
        <dbReference type="SAM" id="Phobius"/>
    </source>
</evidence>
<feature type="transmembrane region" description="Helical" evidence="1">
    <location>
        <begin position="15"/>
        <end position="37"/>
    </location>
</feature>
<accession>A0A0M8NYP0</accession>
<gene>
    <name evidence="2" type="ORF">ACN38_g12362</name>
</gene>
<evidence type="ECO:0000313" key="2">
    <source>
        <dbReference type="EMBL" id="KOS36870.1"/>
    </source>
</evidence>
<keyword evidence="1" id="KW-0812">Transmembrane</keyword>
<sequence length="73" mass="8816">MQPCTLTHPPALKAYIFLAFKSYLFLHFFTSLNLLFFRVNQMPDFSYPNHLSEEVLLLFWKRFCKAICRYRCS</sequence>
<keyword evidence="1" id="KW-1133">Transmembrane helix</keyword>